<feature type="signal peptide" evidence="1">
    <location>
        <begin position="1"/>
        <end position="24"/>
    </location>
</feature>
<evidence type="ECO:0000313" key="3">
    <source>
        <dbReference type="Proteomes" id="UP000218334"/>
    </source>
</evidence>
<dbReference type="Proteomes" id="UP000218334">
    <property type="component" value="Unassembled WGS sequence"/>
</dbReference>
<reference evidence="3" key="1">
    <citation type="journal article" date="2017" name="Nat. Ecol. Evol.">
        <title>Genome expansion and lineage-specific genetic innovations in the forest pathogenic fungi Armillaria.</title>
        <authorList>
            <person name="Sipos G."/>
            <person name="Prasanna A.N."/>
            <person name="Walter M.C."/>
            <person name="O'Connor E."/>
            <person name="Balint B."/>
            <person name="Krizsan K."/>
            <person name="Kiss B."/>
            <person name="Hess J."/>
            <person name="Varga T."/>
            <person name="Slot J."/>
            <person name="Riley R."/>
            <person name="Boka B."/>
            <person name="Rigling D."/>
            <person name="Barry K."/>
            <person name="Lee J."/>
            <person name="Mihaltcheva S."/>
            <person name="LaButti K."/>
            <person name="Lipzen A."/>
            <person name="Waldron R."/>
            <person name="Moloney N.M."/>
            <person name="Sperisen C."/>
            <person name="Kredics L."/>
            <person name="Vagvoelgyi C."/>
            <person name="Patrignani A."/>
            <person name="Fitzpatrick D."/>
            <person name="Nagy I."/>
            <person name="Doyle S."/>
            <person name="Anderson J.B."/>
            <person name="Grigoriev I.V."/>
            <person name="Gueldener U."/>
            <person name="Muensterkoetter M."/>
            <person name="Nagy L.G."/>
        </authorList>
    </citation>
    <scope>NUCLEOTIDE SEQUENCE [LARGE SCALE GENOMIC DNA]</scope>
    <source>
        <strain evidence="3">28-4</strain>
    </source>
</reference>
<protein>
    <recommendedName>
        <fullName evidence="4">Secreted protein</fullName>
    </recommendedName>
</protein>
<sequence length="157" mass="17551">MLPTTTLVALTNTVFLLLIVVALTDEDQMFNLVLHLRQDGPSNDDLIFSRLSDRGPCNGDGDDLFRCSIHFAPFLRVTLLRDLLSASDDLDFGHLLVLNIAASSSLLIFEEVDAANAATNTSAFVDSRIRRLWCGVRLSRMLSSLNGTYHKFMWYDP</sequence>
<keyword evidence="3" id="KW-1185">Reference proteome</keyword>
<dbReference type="EMBL" id="KZ293425">
    <property type="protein sequence ID" value="PBK70729.1"/>
    <property type="molecule type" value="Genomic_DNA"/>
</dbReference>
<feature type="chain" id="PRO_5013910688" description="Secreted protein" evidence="1">
    <location>
        <begin position="25"/>
        <end position="157"/>
    </location>
</feature>
<evidence type="ECO:0008006" key="4">
    <source>
        <dbReference type="Google" id="ProtNLM"/>
    </source>
</evidence>
<evidence type="ECO:0000313" key="2">
    <source>
        <dbReference type="EMBL" id="PBK70729.1"/>
    </source>
</evidence>
<accession>A0A2H3BIT0</accession>
<proteinExistence type="predicted"/>
<evidence type="ECO:0000256" key="1">
    <source>
        <dbReference type="SAM" id="SignalP"/>
    </source>
</evidence>
<gene>
    <name evidence="2" type="ORF">ARMSODRAFT_1083756</name>
</gene>
<dbReference type="AlphaFoldDB" id="A0A2H3BIT0"/>
<name>A0A2H3BIT0_9AGAR</name>
<keyword evidence="1" id="KW-0732">Signal</keyword>
<organism evidence="2 3">
    <name type="scientific">Armillaria solidipes</name>
    <dbReference type="NCBI Taxonomy" id="1076256"/>
    <lineage>
        <taxon>Eukaryota</taxon>
        <taxon>Fungi</taxon>
        <taxon>Dikarya</taxon>
        <taxon>Basidiomycota</taxon>
        <taxon>Agaricomycotina</taxon>
        <taxon>Agaricomycetes</taxon>
        <taxon>Agaricomycetidae</taxon>
        <taxon>Agaricales</taxon>
        <taxon>Marasmiineae</taxon>
        <taxon>Physalacriaceae</taxon>
        <taxon>Armillaria</taxon>
    </lineage>
</organism>